<reference evidence="2 3" key="1">
    <citation type="journal article" date="2015" name="Genome Biol. Evol.">
        <title>Comparative Genomics of a Bacterivorous Green Alga Reveals Evolutionary Causalities and Consequences of Phago-Mixotrophic Mode of Nutrition.</title>
        <authorList>
            <person name="Burns J.A."/>
            <person name="Paasch A."/>
            <person name="Narechania A."/>
            <person name="Kim E."/>
        </authorList>
    </citation>
    <scope>NUCLEOTIDE SEQUENCE [LARGE SCALE GENOMIC DNA]</scope>
    <source>
        <strain evidence="2 3">PLY_AMNH</strain>
    </source>
</reference>
<proteinExistence type="predicted"/>
<sequence length="102" mass="10479">MAEVSGEHAAPHARAIAAGLEVTGAGVGWGAVVALGRLWEHAVPPAGAIPIHSPASLVHPPAHPVRSPATPVQPPAHPVHFSATPVHSPGQPRRGWKMPMHV</sequence>
<evidence type="ECO:0000313" key="3">
    <source>
        <dbReference type="Proteomes" id="UP001190700"/>
    </source>
</evidence>
<evidence type="ECO:0000313" key="2">
    <source>
        <dbReference type="EMBL" id="KAK3285379.1"/>
    </source>
</evidence>
<protein>
    <submittedName>
        <fullName evidence="2">Uncharacterized protein</fullName>
    </submittedName>
</protein>
<evidence type="ECO:0000256" key="1">
    <source>
        <dbReference type="SAM" id="MobiDB-lite"/>
    </source>
</evidence>
<accession>A0AAE0LHX0</accession>
<organism evidence="2 3">
    <name type="scientific">Cymbomonas tetramitiformis</name>
    <dbReference type="NCBI Taxonomy" id="36881"/>
    <lineage>
        <taxon>Eukaryota</taxon>
        <taxon>Viridiplantae</taxon>
        <taxon>Chlorophyta</taxon>
        <taxon>Pyramimonadophyceae</taxon>
        <taxon>Pyramimonadales</taxon>
        <taxon>Pyramimonadaceae</taxon>
        <taxon>Cymbomonas</taxon>
    </lineage>
</organism>
<keyword evidence="3" id="KW-1185">Reference proteome</keyword>
<dbReference type="EMBL" id="LGRX02001850">
    <property type="protein sequence ID" value="KAK3285379.1"/>
    <property type="molecule type" value="Genomic_DNA"/>
</dbReference>
<dbReference type="Proteomes" id="UP001190700">
    <property type="component" value="Unassembled WGS sequence"/>
</dbReference>
<feature type="region of interest" description="Disordered" evidence="1">
    <location>
        <begin position="60"/>
        <end position="102"/>
    </location>
</feature>
<dbReference type="AlphaFoldDB" id="A0AAE0LHX0"/>
<name>A0AAE0LHX0_9CHLO</name>
<gene>
    <name evidence="2" type="ORF">CYMTET_7013</name>
</gene>
<comment type="caution">
    <text evidence="2">The sequence shown here is derived from an EMBL/GenBank/DDBJ whole genome shotgun (WGS) entry which is preliminary data.</text>
</comment>